<dbReference type="GO" id="GO:0016747">
    <property type="term" value="F:acyltransferase activity, transferring groups other than amino-acyl groups"/>
    <property type="evidence" value="ECO:0007669"/>
    <property type="project" value="TreeGrafter"/>
</dbReference>
<name>A0A8B8JJW7_ABRPR</name>
<accession>A0A8B8JJW7</accession>
<evidence type="ECO:0000313" key="2">
    <source>
        <dbReference type="Proteomes" id="UP000694853"/>
    </source>
</evidence>
<dbReference type="InterPro" id="IPR023213">
    <property type="entry name" value="CAT-like_dom_sf"/>
</dbReference>
<evidence type="ECO:0000256" key="1">
    <source>
        <dbReference type="ARBA" id="ARBA00009861"/>
    </source>
</evidence>
<sequence>MEENQPPLSSKISTVVPATSRRDENSAWHLSNMDLLVKLHYIRAVYFFINDAALGLSICDLKEPMFLLLDDLAHLSGRIRVEESGRAFIKCNDAGVRIAESHSDMILEEWFNQNGYSTEDLVHDHMLGPDLGFSPLVFVKFTWFKCGGLCVGLSWSHVLGDAFSAFNFINKWSQILSGQMPPKSLLMPNHKEAKFLHNSNSGNPISVKRAKIVEQHWLATNDTKMALLWKYIARIRGGSEPKIVTICTYGTDYRKIDDVPTNGLVLSIVEANVVVGKSDVSDLAKLIAEEKKAENSIVEMLVEEKEGTEDFTVYGANLTFVNLEEAKIYEANLNGQKPIVANCSIHGVGNQGAVLVLPAPEDNKGRMITVSLPENELDQLKDKLGGEWGVASHLF</sequence>
<dbReference type="InterPro" id="IPR050317">
    <property type="entry name" value="Plant_Fungal_Acyltransferase"/>
</dbReference>
<dbReference type="Gene3D" id="3.30.559.10">
    <property type="entry name" value="Chloramphenicol acetyltransferase-like domain"/>
    <property type="match status" value="2"/>
</dbReference>
<organism evidence="2 3">
    <name type="scientific">Abrus precatorius</name>
    <name type="common">Indian licorice</name>
    <name type="synonym">Glycine abrus</name>
    <dbReference type="NCBI Taxonomy" id="3816"/>
    <lineage>
        <taxon>Eukaryota</taxon>
        <taxon>Viridiplantae</taxon>
        <taxon>Streptophyta</taxon>
        <taxon>Embryophyta</taxon>
        <taxon>Tracheophyta</taxon>
        <taxon>Spermatophyta</taxon>
        <taxon>Magnoliopsida</taxon>
        <taxon>eudicotyledons</taxon>
        <taxon>Gunneridae</taxon>
        <taxon>Pentapetalae</taxon>
        <taxon>rosids</taxon>
        <taxon>fabids</taxon>
        <taxon>Fabales</taxon>
        <taxon>Fabaceae</taxon>
        <taxon>Papilionoideae</taxon>
        <taxon>50 kb inversion clade</taxon>
        <taxon>NPAAA clade</taxon>
        <taxon>indigoferoid/millettioid clade</taxon>
        <taxon>Abreae</taxon>
        <taxon>Abrus</taxon>
    </lineage>
</organism>
<dbReference type="AlphaFoldDB" id="A0A8B8JJW7"/>
<dbReference type="PANTHER" id="PTHR31642:SF259">
    <property type="entry name" value="PROTEIN ECERIFERUM 2"/>
    <property type="match status" value="1"/>
</dbReference>
<evidence type="ECO:0000313" key="3">
    <source>
        <dbReference type="RefSeq" id="XP_027331760.1"/>
    </source>
</evidence>
<proteinExistence type="inferred from homology"/>
<dbReference type="Proteomes" id="UP000694853">
    <property type="component" value="Unplaced"/>
</dbReference>
<reference evidence="2" key="1">
    <citation type="journal article" date="2019" name="Toxins">
        <title>Detection of Abrin-Like and Prepropulchellin-Like Toxin Genes and Transcripts Using Whole Genome Sequencing and Full-Length Transcript Sequencing of Abrus precatorius.</title>
        <authorList>
            <person name="Hovde B.T."/>
            <person name="Daligault H.E."/>
            <person name="Hanschen E.R."/>
            <person name="Kunde Y.A."/>
            <person name="Johnson M.B."/>
            <person name="Starkenburg S.R."/>
            <person name="Johnson S.L."/>
        </authorList>
    </citation>
    <scope>NUCLEOTIDE SEQUENCE [LARGE SCALE GENOMIC DNA]</scope>
</reference>
<dbReference type="Pfam" id="PF02458">
    <property type="entry name" value="Transferase"/>
    <property type="match status" value="1"/>
</dbReference>
<gene>
    <name evidence="3" type="primary">LOC113847091</name>
</gene>
<keyword evidence="2" id="KW-1185">Reference proteome</keyword>
<reference evidence="3" key="2">
    <citation type="submission" date="2025-08" db="UniProtKB">
        <authorList>
            <consortium name="RefSeq"/>
        </authorList>
    </citation>
    <scope>IDENTIFICATION</scope>
    <source>
        <tissue evidence="3">Young leaves</tissue>
    </source>
</reference>
<dbReference type="GeneID" id="113847091"/>
<dbReference type="PANTHER" id="PTHR31642">
    <property type="entry name" value="TRICHOTHECENE 3-O-ACETYLTRANSFERASE"/>
    <property type="match status" value="1"/>
</dbReference>
<dbReference type="RefSeq" id="XP_027331760.1">
    <property type="nucleotide sequence ID" value="XM_027475959.1"/>
</dbReference>
<comment type="similarity">
    <text evidence="1">Belongs to the plant acyltransferase family.</text>
</comment>
<protein>
    <submittedName>
        <fullName evidence="3">Protein ECERIFERUM 2-like isoform X2</fullName>
    </submittedName>
</protein>